<dbReference type="InterPro" id="IPR008972">
    <property type="entry name" value="Cupredoxin"/>
</dbReference>
<dbReference type="CDD" id="cd04211">
    <property type="entry name" value="Cupredoxin_like_2"/>
    <property type="match status" value="1"/>
</dbReference>
<dbReference type="GO" id="GO:0009055">
    <property type="term" value="F:electron transfer activity"/>
    <property type="evidence" value="ECO:0007669"/>
    <property type="project" value="InterPro"/>
</dbReference>
<dbReference type="EMBL" id="CYTV01000003">
    <property type="protein sequence ID" value="CUI58725.1"/>
    <property type="molecule type" value="Genomic_DNA"/>
</dbReference>
<keyword evidence="4" id="KW-0186">Copper</keyword>
<gene>
    <name evidence="7" type="ORF">BBN53_02015</name>
    <name evidence="8" type="ORF">ERS370011_01245</name>
</gene>
<evidence type="ECO:0000259" key="6">
    <source>
        <dbReference type="Pfam" id="PF00127"/>
    </source>
</evidence>
<dbReference type="KEGG" id="bpdz:BBN53_02015"/>
<dbReference type="GO" id="GO:0005507">
    <property type="term" value="F:copper ion binding"/>
    <property type="evidence" value="ECO:0007669"/>
    <property type="project" value="InterPro"/>
</dbReference>
<dbReference type="Proteomes" id="UP000053096">
    <property type="component" value="Unassembled WGS sequence"/>
</dbReference>
<evidence type="ECO:0000256" key="2">
    <source>
        <dbReference type="ARBA" id="ARBA00022723"/>
    </source>
</evidence>
<dbReference type="InterPro" id="IPR050845">
    <property type="entry name" value="Cu-binding_ET"/>
</dbReference>
<reference evidence="8 9" key="1">
    <citation type="submission" date="2015-09" db="EMBL/GenBank/DDBJ databases">
        <authorList>
            <person name="Jackson K.R."/>
            <person name="Lunt B.L."/>
            <person name="Fisher J.N.B."/>
            <person name="Gardner A.V."/>
            <person name="Bailey M.E."/>
            <person name="Deus L.M."/>
            <person name="Earl A.S."/>
            <person name="Gibby P.D."/>
            <person name="Hartmann K.A."/>
            <person name="Liu J.E."/>
            <person name="Manci A.M."/>
            <person name="Nielsen D.A."/>
            <person name="Solomon M.B."/>
            <person name="Breakwell D.P."/>
            <person name="Burnett S.H."/>
            <person name="Grose J.H."/>
        </authorList>
    </citation>
    <scope>NUCLEOTIDE SEQUENCE [LARGE SCALE GENOMIC DNA]</scope>
    <source>
        <strain evidence="8 9">2789STDY5608636</strain>
    </source>
</reference>
<feature type="domain" description="Blue (type 1) copper" evidence="6">
    <location>
        <begin position="57"/>
        <end position="165"/>
    </location>
</feature>
<accession>A0A0M7DXN1</accession>
<evidence type="ECO:0000256" key="5">
    <source>
        <dbReference type="SAM" id="SignalP"/>
    </source>
</evidence>
<dbReference type="GO" id="GO:0042597">
    <property type="term" value="C:periplasmic space"/>
    <property type="evidence" value="ECO:0007669"/>
    <property type="project" value="UniProtKB-SubCell"/>
</dbReference>
<feature type="signal peptide" evidence="5">
    <location>
        <begin position="1"/>
        <end position="19"/>
    </location>
</feature>
<dbReference type="OrthoDB" id="9816061at2"/>
<evidence type="ECO:0000313" key="10">
    <source>
        <dbReference type="Proteomes" id="UP000092950"/>
    </source>
</evidence>
<comment type="subcellular location">
    <subcellularLocation>
        <location evidence="1">Periplasm</location>
    </subcellularLocation>
</comment>
<protein>
    <submittedName>
        <fullName evidence="8">Plastocyanin</fullName>
    </submittedName>
</protein>
<feature type="chain" id="PRO_5005268863" evidence="5">
    <location>
        <begin position="20"/>
        <end position="165"/>
    </location>
</feature>
<keyword evidence="3" id="KW-0574">Periplasm</keyword>
<evidence type="ECO:0000256" key="4">
    <source>
        <dbReference type="ARBA" id="ARBA00023008"/>
    </source>
</evidence>
<dbReference type="Pfam" id="PF00127">
    <property type="entry name" value="Copper-bind"/>
    <property type="match status" value="1"/>
</dbReference>
<dbReference type="PANTHER" id="PTHR38439:SF3">
    <property type="entry name" value="COPPER-RESISTANT CUPROPROTEIN COPI"/>
    <property type="match status" value="1"/>
</dbReference>
<evidence type="ECO:0000313" key="9">
    <source>
        <dbReference type="Proteomes" id="UP000053096"/>
    </source>
</evidence>
<keyword evidence="5" id="KW-0732">Signal</keyword>
<keyword evidence="2" id="KW-0479">Metal-binding</keyword>
<evidence type="ECO:0000313" key="7">
    <source>
        <dbReference type="EMBL" id="ANY14771.1"/>
    </source>
</evidence>
<name>A0A0J6C785_9BORD</name>
<dbReference type="RefSeq" id="WP_043210070.1">
    <property type="nucleotide sequence ID" value="NZ_CAJGUQ010000401.1"/>
</dbReference>
<evidence type="ECO:0000313" key="8">
    <source>
        <dbReference type="EMBL" id="CUI58725.1"/>
    </source>
</evidence>
<dbReference type="PANTHER" id="PTHR38439">
    <property type="entry name" value="AURACYANIN-B"/>
    <property type="match status" value="1"/>
</dbReference>
<dbReference type="Gene3D" id="2.60.40.420">
    <property type="entry name" value="Cupredoxins - blue copper proteins"/>
    <property type="match status" value="1"/>
</dbReference>
<dbReference type="InterPro" id="IPR000923">
    <property type="entry name" value="BlueCu_1"/>
</dbReference>
<evidence type="ECO:0000256" key="3">
    <source>
        <dbReference type="ARBA" id="ARBA00022764"/>
    </source>
</evidence>
<evidence type="ECO:0000256" key="1">
    <source>
        <dbReference type="ARBA" id="ARBA00004418"/>
    </source>
</evidence>
<dbReference type="SUPFAM" id="SSF49503">
    <property type="entry name" value="Cupredoxins"/>
    <property type="match status" value="1"/>
</dbReference>
<organism evidence="8 9">
    <name type="scientific">Bordetella pseudohinzii</name>
    <dbReference type="NCBI Taxonomy" id="1331258"/>
    <lineage>
        <taxon>Bacteria</taxon>
        <taxon>Pseudomonadati</taxon>
        <taxon>Pseudomonadota</taxon>
        <taxon>Betaproteobacteria</taxon>
        <taxon>Burkholderiales</taxon>
        <taxon>Alcaligenaceae</taxon>
        <taxon>Bordetella</taxon>
    </lineage>
</organism>
<sequence length="165" mass="17834">MKSALGALALALAPLLSLAAPGQGHMGQMDHTNMNMAGMNHGPADIGQPAKNPTRDIQIDMGDNMRFTPERIRVKPGETVRFVVKNSGQIRHEFVLGTPADLQAHYQMMLQQPDMPHHGMGNSVSLEAGQTGELIWRFPKQGDVGFGCLEPGHYPAGMQGKVVVE</sequence>
<dbReference type="EMBL" id="CP016440">
    <property type="protein sequence ID" value="ANY14771.1"/>
    <property type="molecule type" value="Genomic_DNA"/>
</dbReference>
<proteinExistence type="predicted"/>
<accession>A0A0J6C785</accession>
<reference evidence="7 10" key="2">
    <citation type="submission" date="2016-07" db="EMBL/GenBank/DDBJ databases">
        <title>Complete genome sequences of Bordetella pseudohinzii.</title>
        <authorList>
            <person name="Spilker T."/>
            <person name="Darrah R."/>
            <person name="LiPuma J.J."/>
        </authorList>
    </citation>
    <scope>NUCLEOTIDE SEQUENCE [LARGE SCALE GENOMIC DNA]</scope>
    <source>
        <strain evidence="7 10">HI4681</strain>
    </source>
</reference>
<dbReference type="AlphaFoldDB" id="A0A0J6C785"/>
<dbReference type="Proteomes" id="UP000092950">
    <property type="component" value="Chromosome"/>
</dbReference>
<keyword evidence="10" id="KW-1185">Reference proteome</keyword>